<accession>A0A382F4X3</accession>
<organism evidence="2">
    <name type="scientific">marine metagenome</name>
    <dbReference type="NCBI Taxonomy" id="408172"/>
    <lineage>
        <taxon>unclassified sequences</taxon>
        <taxon>metagenomes</taxon>
        <taxon>ecological metagenomes</taxon>
    </lineage>
</organism>
<dbReference type="PANTHER" id="PTHR30006:SF15">
    <property type="entry name" value="IRON-UTILIZATION PERIPLASMIC PROTEIN"/>
    <property type="match status" value="1"/>
</dbReference>
<evidence type="ECO:0000313" key="2">
    <source>
        <dbReference type="EMBL" id="SVB57171.1"/>
    </source>
</evidence>
<name>A0A382F4X3_9ZZZZ</name>
<dbReference type="PANTHER" id="PTHR30006">
    <property type="entry name" value="THIAMINE-BINDING PERIPLASMIC PROTEIN-RELATED"/>
    <property type="match status" value="1"/>
</dbReference>
<dbReference type="SUPFAM" id="SSF53850">
    <property type="entry name" value="Periplasmic binding protein-like II"/>
    <property type="match status" value="1"/>
</dbReference>
<sequence>RSRVIVFAPDRVNKGELIDYLDLANSKWKGRICVRSSSNIYNQSLVASMIAHHGINKIEIWASRLVENFARPPKGGDRDQIKAVAIGVCDIALVNNYYLAGMLESSQEYETYAAKKVKLFWPDQNGHGAHVNISGAGVTKYAKNKEEAIQLLEYLVTDKAQQWYSDINYEYAVNPEIKNTAILGKWGVFKSDDLNLSLLGRYNRDAVLLMDRVGWK</sequence>
<gene>
    <name evidence="2" type="ORF">METZ01_LOCUS210025</name>
</gene>
<dbReference type="EMBL" id="UINC01047644">
    <property type="protein sequence ID" value="SVB57171.1"/>
    <property type="molecule type" value="Genomic_DNA"/>
</dbReference>
<proteinExistence type="predicted"/>
<dbReference type="Pfam" id="PF13343">
    <property type="entry name" value="SBP_bac_6"/>
    <property type="match status" value="1"/>
</dbReference>
<feature type="non-terminal residue" evidence="2">
    <location>
        <position position="1"/>
    </location>
</feature>
<reference evidence="2" key="1">
    <citation type="submission" date="2018-05" db="EMBL/GenBank/DDBJ databases">
        <authorList>
            <person name="Lanie J.A."/>
            <person name="Ng W.-L."/>
            <person name="Kazmierczak K.M."/>
            <person name="Andrzejewski T.M."/>
            <person name="Davidsen T.M."/>
            <person name="Wayne K.J."/>
            <person name="Tettelin H."/>
            <person name="Glass J.I."/>
            <person name="Rusch D."/>
            <person name="Podicherti R."/>
            <person name="Tsui H.-C.T."/>
            <person name="Winkler M.E."/>
        </authorList>
    </citation>
    <scope>NUCLEOTIDE SEQUENCE</scope>
</reference>
<protein>
    <recommendedName>
        <fullName evidence="3">Fe(3+) ABC transporter substrate-binding protein</fullName>
    </recommendedName>
</protein>
<dbReference type="GO" id="GO:0030288">
    <property type="term" value="C:outer membrane-bounded periplasmic space"/>
    <property type="evidence" value="ECO:0007669"/>
    <property type="project" value="TreeGrafter"/>
</dbReference>
<keyword evidence="1" id="KW-0732">Signal</keyword>
<evidence type="ECO:0000256" key="1">
    <source>
        <dbReference type="ARBA" id="ARBA00022729"/>
    </source>
</evidence>
<dbReference type="AlphaFoldDB" id="A0A382F4X3"/>
<dbReference type="Gene3D" id="3.40.190.10">
    <property type="entry name" value="Periplasmic binding protein-like II"/>
    <property type="match status" value="2"/>
</dbReference>
<evidence type="ECO:0008006" key="3">
    <source>
        <dbReference type="Google" id="ProtNLM"/>
    </source>
</evidence>